<proteinExistence type="predicted"/>
<keyword evidence="2" id="KW-1185">Reference proteome</keyword>
<reference evidence="1" key="2">
    <citation type="submission" date="2025-08" db="UniProtKB">
        <authorList>
            <consortium name="Ensembl"/>
        </authorList>
    </citation>
    <scope>IDENTIFICATION</scope>
</reference>
<reference evidence="1" key="1">
    <citation type="submission" date="2021-04" db="EMBL/GenBank/DDBJ databases">
        <authorList>
            <consortium name="Wellcome Sanger Institute Data Sharing"/>
        </authorList>
    </citation>
    <scope>NUCLEOTIDE SEQUENCE [LARGE SCALE GENOMIC DNA]</scope>
</reference>
<sequence>MLTDESEKGKTIWSSMKLHKGLVSCLLPPTLPSILISSKSTSFLSMLATVRMAFTAISAICLAPAKSQKTTPSNWKYNNARRQLNVKTFYINCSNSNKIHTTQYRRLTL</sequence>
<dbReference type="Ensembl" id="ENSATET00000042885.1">
    <property type="protein sequence ID" value="ENSATEP00000069980.1"/>
    <property type="gene ID" value="ENSATEG00000027988.1"/>
</dbReference>
<name>A0A7N6BYG9_ANATE</name>
<organism evidence="1 2">
    <name type="scientific">Anabas testudineus</name>
    <name type="common">Climbing perch</name>
    <name type="synonym">Anthias testudineus</name>
    <dbReference type="NCBI Taxonomy" id="64144"/>
    <lineage>
        <taxon>Eukaryota</taxon>
        <taxon>Metazoa</taxon>
        <taxon>Chordata</taxon>
        <taxon>Craniata</taxon>
        <taxon>Vertebrata</taxon>
        <taxon>Euteleostomi</taxon>
        <taxon>Actinopterygii</taxon>
        <taxon>Neopterygii</taxon>
        <taxon>Teleostei</taxon>
        <taxon>Neoteleostei</taxon>
        <taxon>Acanthomorphata</taxon>
        <taxon>Anabantaria</taxon>
        <taxon>Anabantiformes</taxon>
        <taxon>Anabantoidei</taxon>
        <taxon>Anabantidae</taxon>
        <taxon>Anabas</taxon>
    </lineage>
</organism>
<accession>A0A7N6BYG9</accession>
<dbReference type="AlphaFoldDB" id="A0A7N6BYG9"/>
<dbReference type="InParanoid" id="A0A7N6BYG9"/>
<reference evidence="1" key="3">
    <citation type="submission" date="2025-09" db="UniProtKB">
        <authorList>
            <consortium name="Ensembl"/>
        </authorList>
    </citation>
    <scope>IDENTIFICATION</scope>
</reference>
<evidence type="ECO:0000313" key="1">
    <source>
        <dbReference type="Ensembl" id="ENSATEP00000069980.1"/>
    </source>
</evidence>
<dbReference type="Proteomes" id="UP000265040">
    <property type="component" value="Chromosome 2"/>
</dbReference>
<evidence type="ECO:0000313" key="2">
    <source>
        <dbReference type="Proteomes" id="UP000265040"/>
    </source>
</evidence>
<protein>
    <submittedName>
        <fullName evidence="1">Uncharacterized protein</fullName>
    </submittedName>
</protein>